<comment type="caution">
    <text evidence="2">The sequence shown here is derived from an EMBL/GenBank/DDBJ whole genome shotgun (WGS) entry which is preliminary data.</text>
</comment>
<sequence length="114" mass="12689">MEDILEKLGLPSLVSKFRRERIVPSTILSMTDDDIRILGIEAIGDLVRLRVMCREYEYEEGNAAGHGSSNSGPSVVVSKTKHSKTKTEARSTLKSKTKHLNSKTKHPELENEAP</sequence>
<gene>
    <name evidence="2" type="ORF">OS493_022516</name>
</gene>
<dbReference type="AlphaFoldDB" id="A0A9W9ZBI5"/>
<feature type="region of interest" description="Disordered" evidence="1">
    <location>
        <begin position="60"/>
        <end position="114"/>
    </location>
</feature>
<keyword evidence="3" id="KW-1185">Reference proteome</keyword>
<dbReference type="Gene3D" id="1.10.150.50">
    <property type="entry name" value="Transcription Factor, Ets-1"/>
    <property type="match status" value="1"/>
</dbReference>
<organism evidence="2 3">
    <name type="scientific">Desmophyllum pertusum</name>
    <dbReference type="NCBI Taxonomy" id="174260"/>
    <lineage>
        <taxon>Eukaryota</taxon>
        <taxon>Metazoa</taxon>
        <taxon>Cnidaria</taxon>
        <taxon>Anthozoa</taxon>
        <taxon>Hexacorallia</taxon>
        <taxon>Scleractinia</taxon>
        <taxon>Caryophylliina</taxon>
        <taxon>Caryophylliidae</taxon>
        <taxon>Desmophyllum</taxon>
    </lineage>
</organism>
<proteinExistence type="predicted"/>
<dbReference type="SUPFAM" id="SSF47769">
    <property type="entry name" value="SAM/Pointed domain"/>
    <property type="match status" value="1"/>
</dbReference>
<evidence type="ECO:0000256" key="1">
    <source>
        <dbReference type="SAM" id="MobiDB-lite"/>
    </source>
</evidence>
<name>A0A9W9ZBI5_9CNID</name>
<dbReference type="OrthoDB" id="6160580at2759"/>
<protein>
    <recommendedName>
        <fullName evidence="4">SAM domain-containing protein</fullName>
    </recommendedName>
</protein>
<dbReference type="InterPro" id="IPR013761">
    <property type="entry name" value="SAM/pointed_sf"/>
</dbReference>
<dbReference type="EMBL" id="MU826365">
    <property type="protein sequence ID" value="KAJ7378532.1"/>
    <property type="molecule type" value="Genomic_DNA"/>
</dbReference>
<evidence type="ECO:0000313" key="3">
    <source>
        <dbReference type="Proteomes" id="UP001163046"/>
    </source>
</evidence>
<feature type="compositionally biased region" description="Basic residues" evidence="1">
    <location>
        <begin position="93"/>
        <end position="104"/>
    </location>
</feature>
<dbReference type="Proteomes" id="UP001163046">
    <property type="component" value="Unassembled WGS sequence"/>
</dbReference>
<feature type="compositionally biased region" description="Low complexity" evidence="1">
    <location>
        <begin position="61"/>
        <end position="78"/>
    </location>
</feature>
<dbReference type="CDD" id="cd09487">
    <property type="entry name" value="SAM_superfamily"/>
    <property type="match status" value="1"/>
</dbReference>
<reference evidence="2" key="1">
    <citation type="submission" date="2023-01" db="EMBL/GenBank/DDBJ databases">
        <title>Genome assembly of the deep-sea coral Lophelia pertusa.</title>
        <authorList>
            <person name="Herrera S."/>
            <person name="Cordes E."/>
        </authorList>
    </citation>
    <scope>NUCLEOTIDE SEQUENCE</scope>
    <source>
        <strain evidence="2">USNM1676648</strain>
        <tissue evidence="2">Polyp</tissue>
    </source>
</reference>
<accession>A0A9W9ZBI5</accession>
<feature type="compositionally biased region" description="Basic and acidic residues" evidence="1">
    <location>
        <begin position="105"/>
        <end position="114"/>
    </location>
</feature>
<evidence type="ECO:0008006" key="4">
    <source>
        <dbReference type="Google" id="ProtNLM"/>
    </source>
</evidence>
<evidence type="ECO:0000313" key="2">
    <source>
        <dbReference type="EMBL" id="KAJ7378532.1"/>
    </source>
</evidence>